<dbReference type="KEGG" id="tva:4732966"/>
<reference evidence="1" key="1">
    <citation type="submission" date="2006-10" db="EMBL/GenBank/DDBJ databases">
        <authorList>
            <person name="Amadeo P."/>
            <person name="Zhao Q."/>
            <person name="Wortman J."/>
            <person name="Fraser-Liggett C."/>
            <person name="Carlton J."/>
        </authorList>
    </citation>
    <scope>NUCLEOTIDE SEQUENCE</scope>
    <source>
        <strain evidence="1">G3</strain>
    </source>
</reference>
<sequence length="48" mass="5594">MSSESPRKLGQMLAAYFPEEDGSVTYIRFKNNEPGIAYQIRNYMTMEE</sequence>
<proteinExistence type="predicted"/>
<evidence type="ECO:0000313" key="2">
    <source>
        <dbReference type="Proteomes" id="UP000001542"/>
    </source>
</evidence>
<dbReference type="VEuPathDB" id="TrichDB:TVAG_RG_DS115537_5"/>
<protein>
    <submittedName>
        <fullName evidence="1">Uncharacterized protein</fullName>
    </submittedName>
</protein>
<gene>
    <name evidence="1" type="ORF">TVAG_409500</name>
</gene>
<name>A2H4V1_TRIV3</name>
<dbReference type="Proteomes" id="UP000001542">
    <property type="component" value="Unassembled WGS sequence"/>
</dbReference>
<accession>A2H4V1</accession>
<dbReference type="InParanoid" id="A2H4V1"/>
<evidence type="ECO:0000313" key="1">
    <source>
        <dbReference type="EMBL" id="EAX75566.1"/>
    </source>
</evidence>
<organism evidence="1 2">
    <name type="scientific">Trichomonas vaginalis (strain ATCC PRA-98 / G3)</name>
    <dbReference type="NCBI Taxonomy" id="412133"/>
    <lineage>
        <taxon>Eukaryota</taxon>
        <taxon>Metamonada</taxon>
        <taxon>Parabasalia</taxon>
        <taxon>Trichomonadida</taxon>
        <taxon>Trichomonadidae</taxon>
        <taxon>Trichomonas</taxon>
    </lineage>
</organism>
<keyword evidence="2" id="KW-1185">Reference proteome</keyword>
<reference evidence="1" key="2">
    <citation type="journal article" date="2007" name="Science">
        <title>Draft genome sequence of the sexually transmitted pathogen Trichomonas vaginalis.</title>
        <authorList>
            <person name="Carlton J.M."/>
            <person name="Hirt R.P."/>
            <person name="Silva J.C."/>
            <person name="Delcher A.L."/>
            <person name="Schatz M."/>
            <person name="Zhao Q."/>
            <person name="Wortman J.R."/>
            <person name="Bidwell S.L."/>
            <person name="Alsmark U.C.M."/>
            <person name="Besteiro S."/>
            <person name="Sicheritz-Ponten T."/>
            <person name="Noel C.J."/>
            <person name="Dacks J.B."/>
            <person name="Foster P.G."/>
            <person name="Simillion C."/>
            <person name="Van de Peer Y."/>
            <person name="Miranda-Saavedra D."/>
            <person name="Barton G.J."/>
            <person name="Westrop G.D."/>
            <person name="Mueller S."/>
            <person name="Dessi D."/>
            <person name="Fiori P.L."/>
            <person name="Ren Q."/>
            <person name="Paulsen I."/>
            <person name="Zhang H."/>
            <person name="Bastida-Corcuera F.D."/>
            <person name="Simoes-Barbosa A."/>
            <person name="Brown M.T."/>
            <person name="Hayes R.D."/>
            <person name="Mukherjee M."/>
            <person name="Okumura C.Y."/>
            <person name="Schneider R."/>
            <person name="Smith A.J."/>
            <person name="Vanacova S."/>
            <person name="Villalvazo M."/>
            <person name="Haas B.J."/>
            <person name="Pertea M."/>
            <person name="Feldblyum T.V."/>
            <person name="Utterback T.R."/>
            <person name="Shu C.L."/>
            <person name="Osoegawa K."/>
            <person name="de Jong P.J."/>
            <person name="Hrdy I."/>
            <person name="Horvathova L."/>
            <person name="Zubacova Z."/>
            <person name="Dolezal P."/>
            <person name="Malik S.B."/>
            <person name="Logsdon J.M. Jr."/>
            <person name="Henze K."/>
            <person name="Gupta A."/>
            <person name="Wang C.C."/>
            <person name="Dunne R.L."/>
            <person name="Upcroft J.A."/>
            <person name="Upcroft P."/>
            <person name="White O."/>
            <person name="Salzberg S.L."/>
            <person name="Tang P."/>
            <person name="Chiu C.-H."/>
            <person name="Lee Y.-S."/>
            <person name="Embley T.M."/>
            <person name="Coombs G.H."/>
            <person name="Mottram J.C."/>
            <person name="Tachezy J."/>
            <person name="Fraser-Liggett C.M."/>
            <person name="Johnson P.J."/>
        </authorList>
    </citation>
    <scope>NUCLEOTIDE SEQUENCE [LARGE SCALE GENOMIC DNA]</scope>
    <source>
        <strain evidence="1">G3</strain>
    </source>
</reference>
<dbReference type="VEuPathDB" id="TrichDB:TVAGG3_0443600"/>
<dbReference type="EMBL" id="DS126162">
    <property type="protein sequence ID" value="EAX75566.1"/>
    <property type="molecule type" value="Genomic_DNA"/>
</dbReference>
<dbReference type="AlphaFoldDB" id="A2H4V1"/>